<evidence type="ECO:0000313" key="3">
    <source>
        <dbReference type="Proteomes" id="UP000467637"/>
    </source>
</evidence>
<accession>A0ABW9U2N2</accession>
<evidence type="ECO:0000313" key="2">
    <source>
        <dbReference type="EMBL" id="MVQ33455.1"/>
    </source>
</evidence>
<keyword evidence="3" id="KW-1185">Reference proteome</keyword>
<feature type="coiled-coil region" evidence="1">
    <location>
        <begin position="63"/>
        <end position="94"/>
    </location>
</feature>
<evidence type="ECO:0008006" key="4">
    <source>
        <dbReference type="Google" id="ProtNLM"/>
    </source>
</evidence>
<organism evidence="2 3">
    <name type="scientific">Paenibacillus anseongense</name>
    <dbReference type="NCBI Taxonomy" id="2682845"/>
    <lineage>
        <taxon>Bacteria</taxon>
        <taxon>Bacillati</taxon>
        <taxon>Bacillota</taxon>
        <taxon>Bacilli</taxon>
        <taxon>Bacillales</taxon>
        <taxon>Paenibacillaceae</taxon>
        <taxon>Paenibacillus</taxon>
    </lineage>
</organism>
<protein>
    <recommendedName>
        <fullName evidence="4">Transposase</fullName>
    </recommendedName>
</protein>
<name>A0ABW9U2N2_9BACL</name>
<evidence type="ECO:0000256" key="1">
    <source>
        <dbReference type="SAM" id="Coils"/>
    </source>
</evidence>
<keyword evidence="1" id="KW-0175">Coiled coil</keyword>
<reference evidence="2 3" key="1">
    <citation type="submission" date="2019-12" db="EMBL/GenBank/DDBJ databases">
        <authorList>
            <person name="Huq M.A."/>
        </authorList>
    </citation>
    <scope>NUCLEOTIDE SEQUENCE [LARGE SCALE GENOMIC DNA]</scope>
    <source>
        <strain evidence="2 3">MAH-34</strain>
    </source>
</reference>
<dbReference type="RefSeq" id="WP_157317626.1">
    <property type="nucleotide sequence ID" value="NZ_WSEM01000004.1"/>
</dbReference>
<dbReference type="EMBL" id="WSEM01000004">
    <property type="protein sequence ID" value="MVQ33455.1"/>
    <property type="molecule type" value="Genomic_DNA"/>
</dbReference>
<proteinExistence type="predicted"/>
<gene>
    <name evidence="2" type="ORF">GON05_02225</name>
</gene>
<dbReference type="Proteomes" id="UP000467637">
    <property type="component" value="Unassembled WGS sequence"/>
</dbReference>
<comment type="caution">
    <text evidence="2">The sequence shown here is derived from an EMBL/GenBank/DDBJ whole genome shotgun (WGS) entry which is preliminary data.</text>
</comment>
<sequence>MRKDRDLLWEVLVFFFGATATRTKNGQDVKKAYNGLNKKERCTEMGDKRLKIDKEILANPDMVRQLEQEMEQELKKIERENADLREEIAILKKAQHIFSNQRN</sequence>